<reference evidence="2 3" key="1">
    <citation type="journal article" date="2016" name="Mol. Biol. Evol.">
        <title>Comparative Genomics of Early-Diverging Mushroom-Forming Fungi Provides Insights into the Origins of Lignocellulose Decay Capabilities.</title>
        <authorList>
            <person name="Nagy L.G."/>
            <person name="Riley R."/>
            <person name="Tritt A."/>
            <person name="Adam C."/>
            <person name="Daum C."/>
            <person name="Floudas D."/>
            <person name="Sun H."/>
            <person name="Yadav J.S."/>
            <person name="Pangilinan J."/>
            <person name="Larsson K.H."/>
            <person name="Matsuura K."/>
            <person name="Barry K."/>
            <person name="Labutti K."/>
            <person name="Kuo R."/>
            <person name="Ohm R.A."/>
            <person name="Bhattacharya S.S."/>
            <person name="Shirouzu T."/>
            <person name="Yoshinaga Y."/>
            <person name="Martin F.M."/>
            <person name="Grigoriev I.V."/>
            <person name="Hibbett D.S."/>
        </authorList>
    </citation>
    <scope>NUCLEOTIDE SEQUENCE [LARGE SCALE GENOMIC DNA]</scope>
    <source>
        <strain evidence="2 3">CBS 109695</strain>
    </source>
</reference>
<dbReference type="InterPro" id="IPR020843">
    <property type="entry name" value="ER"/>
</dbReference>
<dbReference type="OrthoDB" id="3509362at2759"/>
<protein>
    <submittedName>
        <fullName evidence="2">NAD(P)-binding protein</fullName>
    </submittedName>
</protein>
<dbReference type="InterPro" id="IPR013154">
    <property type="entry name" value="ADH-like_N"/>
</dbReference>
<dbReference type="Pfam" id="PF13602">
    <property type="entry name" value="ADH_zinc_N_2"/>
    <property type="match status" value="1"/>
</dbReference>
<evidence type="ECO:0000313" key="2">
    <source>
        <dbReference type="EMBL" id="KZP19520.1"/>
    </source>
</evidence>
<dbReference type="PANTHER" id="PTHR11695">
    <property type="entry name" value="ALCOHOL DEHYDROGENASE RELATED"/>
    <property type="match status" value="1"/>
</dbReference>
<dbReference type="SMART" id="SM00829">
    <property type="entry name" value="PKS_ER"/>
    <property type="match status" value="1"/>
</dbReference>
<dbReference type="SUPFAM" id="SSF50129">
    <property type="entry name" value="GroES-like"/>
    <property type="match status" value="1"/>
</dbReference>
<proteinExistence type="predicted"/>
<dbReference type="Gene3D" id="3.90.180.10">
    <property type="entry name" value="Medium-chain alcohol dehydrogenases, catalytic domain"/>
    <property type="match status" value="1"/>
</dbReference>
<dbReference type="InterPro" id="IPR050700">
    <property type="entry name" value="YIM1/Zinc_Alcohol_DH_Fams"/>
</dbReference>
<feature type="domain" description="Enoyl reductase (ER)" evidence="1">
    <location>
        <begin position="17"/>
        <end position="343"/>
    </location>
</feature>
<evidence type="ECO:0000313" key="3">
    <source>
        <dbReference type="Proteomes" id="UP000076532"/>
    </source>
</evidence>
<dbReference type="PANTHER" id="PTHR11695:SF294">
    <property type="entry name" value="RETICULON-4-INTERACTING PROTEIN 1, MITOCHONDRIAL"/>
    <property type="match status" value="1"/>
</dbReference>
<dbReference type="Gene3D" id="3.40.50.720">
    <property type="entry name" value="NAD(P)-binding Rossmann-like Domain"/>
    <property type="match status" value="1"/>
</dbReference>
<dbReference type="GO" id="GO:0016491">
    <property type="term" value="F:oxidoreductase activity"/>
    <property type="evidence" value="ECO:0007669"/>
    <property type="project" value="InterPro"/>
</dbReference>
<dbReference type="EMBL" id="KV417563">
    <property type="protein sequence ID" value="KZP19520.1"/>
    <property type="molecule type" value="Genomic_DNA"/>
</dbReference>
<dbReference type="GO" id="GO:0005739">
    <property type="term" value="C:mitochondrion"/>
    <property type="evidence" value="ECO:0007669"/>
    <property type="project" value="TreeGrafter"/>
</dbReference>
<dbReference type="AlphaFoldDB" id="A0A166I411"/>
<dbReference type="CDD" id="cd08267">
    <property type="entry name" value="MDR1"/>
    <property type="match status" value="1"/>
</dbReference>
<dbReference type="SUPFAM" id="SSF51735">
    <property type="entry name" value="NAD(P)-binding Rossmann-fold domains"/>
    <property type="match status" value="1"/>
</dbReference>
<accession>A0A166I411</accession>
<dbReference type="STRING" id="436010.A0A166I411"/>
<gene>
    <name evidence="2" type="ORF">FIBSPDRAFT_828096</name>
</gene>
<sequence length="350" mass="37730">MSIPTVQKAWKVVTQGAPSKALVFDEHTAVAAESELQPGEVLVQVKAAALNPYGYKLMKMIPNLFAGRPFVSEHDLSGVVVAVHAGSKNDFAIGDSVFGWIDHEYQLSARQGALMQYIRMPASCLAPLPSNVSFVDAAGFPLAAATAWQGLFQYGKLEPGQTVFVNGGSSSVGGFAIQIAKARGCRVVASASAGNADYVRSLGADEFVDYTARPLHETLTAHPPSPKFHLILDAVGLGDPALYAHSRAYLAPNGIYAHTGPEPSLKIFSMIFHAFLRPAWLGGVRAKFKIFVLKGNKDDLYALKDLIQEGKLKPTTDSVFAFEDTLKAYDRLLTKRARGKVIVRVDPDAE</sequence>
<evidence type="ECO:0000259" key="1">
    <source>
        <dbReference type="SMART" id="SM00829"/>
    </source>
</evidence>
<dbReference type="InterPro" id="IPR011032">
    <property type="entry name" value="GroES-like_sf"/>
</dbReference>
<keyword evidence="3" id="KW-1185">Reference proteome</keyword>
<dbReference type="InterPro" id="IPR036291">
    <property type="entry name" value="NAD(P)-bd_dom_sf"/>
</dbReference>
<dbReference type="Pfam" id="PF08240">
    <property type="entry name" value="ADH_N"/>
    <property type="match status" value="1"/>
</dbReference>
<organism evidence="2 3">
    <name type="scientific">Athelia psychrophila</name>
    <dbReference type="NCBI Taxonomy" id="1759441"/>
    <lineage>
        <taxon>Eukaryota</taxon>
        <taxon>Fungi</taxon>
        <taxon>Dikarya</taxon>
        <taxon>Basidiomycota</taxon>
        <taxon>Agaricomycotina</taxon>
        <taxon>Agaricomycetes</taxon>
        <taxon>Agaricomycetidae</taxon>
        <taxon>Atheliales</taxon>
        <taxon>Atheliaceae</taxon>
        <taxon>Athelia</taxon>
    </lineage>
</organism>
<dbReference type="Proteomes" id="UP000076532">
    <property type="component" value="Unassembled WGS sequence"/>
</dbReference>
<name>A0A166I411_9AGAM</name>